<feature type="region of interest" description="Domain I, interacts with DnaA modulators" evidence="8">
    <location>
        <begin position="1"/>
        <end position="90"/>
    </location>
</feature>
<evidence type="ECO:0000259" key="13">
    <source>
        <dbReference type="SMART" id="SM00760"/>
    </source>
</evidence>
<dbReference type="InterPro" id="IPR018312">
    <property type="entry name" value="Chromosome_initiator_DnaA_CS"/>
</dbReference>
<dbReference type="Gene3D" id="1.10.8.60">
    <property type="match status" value="1"/>
</dbReference>
<dbReference type="STRING" id="1278311.GCA_000428705_00462"/>
<comment type="function">
    <text evidence="8 10">Plays an essential role in the initiation and regulation of chromosomal replication. ATP-DnaA binds to the origin of replication (oriC) to initiate formation of the DNA replication initiation complex once per cell cycle. Binds the DnaA box (a 9 base pair repeat at the origin) and separates the double-stranded (ds)DNA. Forms a right-handed helical filament on oriC DNA; dsDNA binds to the exterior of the filament while single-stranded (ss)DNA is stabiized in the filament's interior. The ATP-DnaA-oriC complex binds and stabilizes one strand of the AT-rich DNA unwinding element (DUE), permitting loading of DNA polymerase. After initiation quickly degrades to an ADP-DnaA complex that is not apt for DNA replication. Binds acidic phospholipids.</text>
</comment>
<dbReference type="SUPFAM" id="SSF52540">
    <property type="entry name" value="P-loop containing nucleoside triphosphate hydrolases"/>
    <property type="match status" value="1"/>
</dbReference>
<dbReference type="NCBIfam" id="TIGR00362">
    <property type="entry name" value="DnaA"/>
    <property type="match status" value="1"/>
</dbReference>
<gene>
    <name evidence="8 14" type="primary">dnaA</name>
    <name evidence="14" type="ORF">NCTC10138_00295</name>
</gene>
<evidence type="ECO:0000256" key="8">
    <source>
        <dbReference type="HAMAP-Rule" id="MF_00377"/>
    </source>
</evidence>
<dbReference type="InterPro" id="IPR024633">
    <property type="entry name" value="DnaA_N_dom"/>
</dbReference>
<dbReference type="HAMAP" id="MF_00377">
    <property type="entry name" value="DnaA_bact"/>
    <property type="match status" value="1"/>
</dbReference>
<comment type="subcellular location">
    <subcellularLocation>
        <location evidence="8">Cytoplasm</location>
    </subcellularLocation>
</comment>
<feature type="region of interest" description="Domain IV, binds dsDNA" evidence="8">
    <location>
        <begin position="326"/>
        <end position="452"/>
    </location>
</feature>
<dbReference type="SMART" id="SM00382">
    <property type="entry name" value="AAA"/>
    <property type="match status" value="1"/>
</dbReference>
<dbReference type="Pfam" id="PF11638">
    <property type="entry name" value="DnaA_N"/>
    <property type="match status" value="1"/>
</dbReference>
<dbReference type="InterPro" id="IPR027417">
    <property type="entry name" value="P-loop_NTPase"/>
</dbReference>
<feature type="domain" description="Chromosomal replication initiator DnaA C-terminal" evidence="13">
    <location>
        <begin position="358"/>
        <end position="427"/>
    </location>
</feature>
<dbReference type="PRINTS" id="PR00051">
    <property type="entry name" value="DNAA"/>
</dbReference>
<keyword evidence="7 8" id="KW-0238">DNA-binding</keyword>
<evidence type="ECO:0000256" key="1">
    <source>
        <dbReference type="ARBA" id="ARBA00006583"/>
    </source>
</evidence>
<dbReference type="PANTHER" id="PTHR30050">
    <property type="entry name" value="CHROMOSOMAL REPLICATION INITIATOR PROTEIN DNAA"/>
    <property type="match status" value="1"/>
</dbReference>
<dbReference type="RefSeq" id="WP_026390137.1">
    <property type="nucleotide sequence ID" value="NZ_LR215048.1"/>
</dbReference>
<keyword evidence="4 8" id="KW-0547">Nucleotide-binding</keyword>
<evidence type="ECO:0000313" key="15">
    <source>
        <dbReference type="Proteomes" id="UP000289841"/>
    </source>
</evidence>
<dbReference type="Gene3D" id="1.10.1750.10">
    <property type="match status" value="1"/>
</dbReference>
<dbReference type="InterPro" id="IPR010921">
    <property type="entry name" value="Trp_repressor/repl_initiator"/>
</dbReference>
<dbReference type="GO" id="GO:0006270">
    <property type="term" value="P:DNA replication initiation"/>
    <property type="evidence" value="ECO:0007669"/>
    <property type="project" value="UniProtKB-UniRule"/>
</dbReference>
<dbReference type="GO" id="GO:0003688">
    <property type="term" value="F:DNA replication origin binding"/>
    <property type="evidence" value="ECO:0007669"/>
    <property type="project" value="UniProtKB-UniRule"/>
</dbReference>
<organism evidence="14 15">
    <name type="scientific">Haploplasma axanthum</name>
    <name type="common">Acholeplasma axanthum</name>
    <dbReference type="NCBI Taxonomy" id="29552"/>
    <lineage>
        <taxon>Bacteria</taxon>
        <taxon>Bacillati</taxon>
        <taxon>Mycoplasmatota</taxon>
        <taxon>Mollicutes</taxon>
        <taxon>Acholeplasmatales</taxon>
        <taxon>Acholeplasmataceae</taxon>
        <taxon>Haploplasma</taxon>
    </lineage>
</organism>
<dbReference type="GO" id="GO:0008289">
    <property type="term" value="F:lipid binding"/>
    <property type="evidence" value="ECO:0007669"/>
    <property type="project" value="UniProtKB-KW"/>
</dbReference>
<keyword evidence="2 8" id="KW-0963">Cytoplasm</keyword>
<evidence type="ECO:0000256" key="7">
    <source>
        <dbReference type="ARBA" id="ARBA00023125"/>
    </source>
</evidence>
<feature type="binding site" evidence="8">
    <location>
        <position position="154"/>
    </location>
    <ligand>
        <name>ATP</name>
        <dbReference type="ChEBI" id="CHEBI:30616"/>
    </ligand>
</feature>
<protein>
    <recommendedName>
        <fullName evidence="8 9">Chromosomal replication initiator protein DnaA</fullName>
    </recommendedName>
</protein>
<evidence type="ECO:0000256" key="4">
    <source>
        <dbReference type="ARBA" id="ARBA00022741"/>
    </source>
</evidence>
<evidence type="ECO:0000256" key="10">
    <source>
        <dbReference type="RuleBase" id="RU000577"/>
    </source>
</evidence>
<keyword evidence="6 8" id="KW-0446">Lipid-binding</keyword>
<evidence type="ECO:0000256" key="6">
    <source>
        <dbReference type="ARBA" id="ARBA00023121"/>
    </source>
</evidence>
<comment type="domain">
    <text evidence="8">Domain I is involved in oligomerization and binding regulators, domain II is flexibile and of varying length in different bacteria, domain III forms the AAA+ region, while domain IV binds dsDNA.</text>
</comment>
<evidence type="ECO:0000313" key="14">
    <source>
        <dbReference type="EMBL" id="VEU79942.1"/>
    </source>
</evidence>
<name>A0A449BBY9_HAPAX</name>
<dbReference type="GO" id="GO:0005524">
    <property type="term" value="F:ATP binding"/>
    <property type="evidence" value="ECO:0007669"/>
    <property type="project" value="UniProtKB-UniRule"/>
</dbReference>
<dbReference type="InterPro" id="IPR003593">
    <property type="entry name" value="AAA+_ATPase"/>
</dbReference>
<evidence type="ECO:0000256" key="11">
    <source>
        <dbReference type="RuleBase" id="RU004227"/>
    </source>
</evidence>
<dbReference type="InterPro" id="IPR013159">
    <property type="entry name" value="DnaA_C"/>
</dbReference>
<dbReference type="Pfam" id="PF00308">
    <property type="entry name" value="Bac_DnaA"/>
    <property type="match status" value="1"/>
</dbReference>
<dbReference type="InterPro" id="IPR020591">
    <property type="entry name" value="Chromosome_initiator_DnaA-like"/>
</dbReference>
<dbReference type="GO" id="GO:0005737">
    <property type="term" value="C:cytoplasm"/>
    <property type="evidence" value="ECO:0007669"/>
    <property type="project" value="UniProtKB-SubCell"/>
</dbReference>
<feature type="binding site" evidence="8">
    <location>
        <position position="150"/>
    </location>
    <ligand>
        <name>ATP</name>
        <dbReference type="ChEBI" id="CHEBI:30616"/>
    </ligand>
</feature>
<dbReference type="AlphaFoldDB" id="A0A449BBY9"/>
<dbReference type="GO" id="GO:0006275">
    <property type="term" value="P:regulation of DNA replication"/>
    <property type="evidence" value="ECO:0007669"/>
    <property type="project" value="UniProtKB-UniRule"/>
</dbReference>
<dbReference type="EMBL" id="LR215048">
    <property type="protein sequence ID" value="VEU79942.1"/>
    <property type="molecule type" value="Genomic_DNA"/>
</dbReference>
<accession>A0A449BBY9</accession>
<dbReference type="Gene3D" id="3.40.50.300">
    <property type="entry name" value="P-loop containing nucleotide triphosphate hydrolases"/>
    <property type="match status" value="1"/>
</dbReference>
<dbReference type="OrthoDB" id="9807019at2"/>
<dbReference type="Gene3D" id="3.30.300.180">
    <property type="match status" value="1"/>
</dbReference>
<dbReference type="SMART" id="SM00760">
    <property type="entry name" value="Bac_DnaA_C"/>
    <property type="match status" value="1"/>
</dbReference>
<dbReference type="CDD" id="cd00009">
    <property type="entry name" value="AAA"/>
    <property type="match status" value="1"/>
</dbReference>
<keyword evidence="5 8" id="KW-0067">ATP-binding</keyword>
<keyword evidence="3 8" id="KW-0235">DNA replication</keyword>
<feature type="domain" description="AAA+ ATPase" evidence="12">
    <location>
        <begin position="139"/>
        <end position="273"/>
    </location>
</feature>
<dbReference type="InterPro" id="IPR013317">
    <property type="entry name" value="DnaA_dom"/>
</dbReference>
<dbReference type="PROSITE" id="PS01008">
    <property type="entry name" value="DNAA"/>
    <property type="match status" value="1"/>
</dbReference>
<reference evidence="14 15" key="1">
    <citation type="submission" date="2019-01" db="EMBL/GenBank/DDBJ databases">
        <authorList>
            <consortium name="Pathogen Informatics"/>
        </authorList>
    </citation>
    <scope>NUCLEOTIDE SEQUENCE [LARGE SCALE GENOMIC DNA]</scope>
    <source>
        <strain evidence="14 15">NCTC10138</strain>
    </source>
</reference>
<evidence type="ECO:0000256" key="3">
    <source>
        <dbReference type="ARBA" id="ARBA00022705"/>
    </source>
</evidence>
<dbReference type="KEGG" id="aaxa:NCTC10138_00295"/>
<dbReference type="Pfam" id="PF08299">
    <property type="entry name" value="Bac_DnaA_C"/>
    <property type="match status" value="1"/>
</dbReference>
<comment type="similarity">
    <text evidence="1 8 11">Belongs to the DnaA family.</text>
</comment>
<proteinExistence type="inferred from homology"/>
<keyword evidence="15" id="KW-1185">Reference proteome</keyword>
<dbReference type="PANTHER" id="PTHR30050:SF2">
    <property type="entry name" value="CHROMOSOMAL REPLICATION INITIATOR PROTEIN DNAA"/>
    <property type="match status" value="1"/>
</dbReference>
<evidence type="ECO:0000256" key="5">
    <source>
        <dbReference type="ARBA" id="ARBA00022840"/>
    </source>
</evidence>
<dbReference type="Proteomes" id="UP000289841">
    <property type="component" value="Chromosome"/>
</dbReference>
<evidence type="ECO:0000256" key="2">
    <source>
        <dbReference type="ARBA" id="ARBA00022490"/>
    </source>
</evidence>
<dbReference type="SUPFAM" id="SSF48295">
    <property type="entry name" value="TrpR-like"/>
    <property type="match status" value="1"/>
</dbReference>
<evidence type="ECO:0000256" key="9">
    <source>
        <dbReference type="NCBIfam" id="TIGR00362"/>
    </source>
</evidence>
<dbReference type="CDD" id="cd06571">
    <property type="entry name" value="Bac_DnaA_C"/>
    <property type="match status" value="1"/>
</dbReference>
<sequence>MNIYDQLWQKVLVELENTLEEETYQDIFEPIKSTHKYSNGNIFVLVQNDFVKNRINRFYLLKINDYAEKLHPEKVRFKFVTEEDLIPEETLTSPERDLDKKYRSGNLNATYAFDNFVVGKSNMFPFRMAMKVADQPGMVANPLYIFGDVGLGKTHLMQAIGNYILDSNVNARVLYVKADTFIEDYATLVKKEKMDDFYAKYRDIDVFLVDDIQILAGAKKSQMEFFKLFDYLYQQNKQLVITSDKPASELKDIMTRLTSRFEVGLSVDIQVPDQDHRVEILKRKLLNETSDLHDINNQVLEFIASSFVTNIRELEGALKRVLFYCLTNNLDLSIETAKEALEPLLKTKKTSNSLNENNYDKIQSLVSDFYGITVTDLIGKSRKSKYVLPRHIAMYLIKDSYNIPYATIGNLFGGRDHSTVLTACEKIENELKLDSSLKVAIETISKKLNNNL</sequence>
<feature type="binding site" evidence="8">
    <location>
        <position position="152"/>
    </location>
    <ligand>
        <name>ATP</name>
        <dbReference type="ChEBI" id="CHEBI:30616"/>
    </ligand>
</feature>
<comment type="caution">
    <text evidence="8">Lacks conserved residue(s) required for the propagation of feature annotation.</text>
</comment>
<dbReference type="GO" id="GO:0005886">
    <property type="term" value="C:plasma membrane"/>
    <property type="evidence" value="ECO:0007669"/>
    <property type="project" value="TreeGrafter"/>
</dbReference>
<dbReference type="InterPro" id="IPR038454">
    <property type="entry name" value="DnaA_N_sf"/>
</dbReference>
<dbReference type="InterPro" id="IPR001957">
    <property type="entry name" value="Chromosome_initiator_DnaA"/>
</dbReference>
<evidence type="ECO:0000259" key="12">
    <source>
        <dbReference type="SMART" id="SM00382"/>
    </source>
</evidence>
<feature type="binding site" evidence="8">
    <location>
        <position position="153"/>
    </location>
    <ligand>
        <name>ATP</name>
        <dbReference type="ChEBI" id="CHEBI:30616"/>
    </ligand>
</feature>
<comment type="subunit">
    <text evidence="8">Oligomerizes as a right-handed, spiral filament on DNA at oriC.</text>
</comment>